<dbReference type="RefSeq" id="WP_153216032.1">
    <property type="nucleotide sequence ID" value="NZ_WIBF01000006.1"/>
</dbReference>
<evidence type="ECO:0000259" key="1">
    <source>
        <dbReference type="Pfam" id="PF20057"/>
    </source>
</evidence>
<sequence>MRQIAAQDGCQPSTVLRRIRRVEDLRDIPEWDHILSAVEDHLGTEQSPDFSKIDRQTVLTALNLTARRVEREFKGAFEALADLDCFLLCGDFPKAAVIHGEKTVGSMPRVVLLAALAFGWLTLLAGSTDKMRCYKPTTAAPGCTQMLAQIPQFSALEVLHKRNPELVTIEHLSTGKSFQVAYLMRGATTGETYRKTTAHIPPRLLCILEEVCGKGAGFEAVERKMNLPARSAKVLAVAALEVFAHPAQPSIEP</sequence>
<evidence type="ECO:0000313" key="3">
    <source>
        <dbReference type="Proteomes" id="UP000444174"/>
    </source>
</evidence>
<dbReference type="InterPro" id="IPR045599">
    <property type="entry name" value="DUF6456"/>
</dbReference>
<comment type="caution">
    <text evidence="2">The sequence shown here is derived from an EMBL/GenBank/DDBJ whole genome shotgun (WGS) entry which is preliminary data.</text>
</comment>
<feature type="domain" description="DUF6456" evidence="1">
    <location>
        <begin position="194"/>
        <end position="243"/>
    </location>
</feature>
<organism evidence="2 3">
    <name type="scientific">Tritonibacter litoralis</name>
    <dbReference type="NCBI Taxonomy" id="2662264"/>
    <lineage>
        <taxon>Bacteria</taxon>
        <taxon>Pseudomonadati</taxon>
        <taxon>Pseudomonadota</taxon>
        <taxon>Alphaproteobacteria</taxon>
        <taxon>Rhodobacterales</taxon>
        <taxon>Paracoccaceae</taxon>
        <taxon>Tritonibacter</taxon>
    </lineage>
</organism>
<accession>A0A843YIW0</accession>
<dbReference type="Pfam" id="PF20057">
    <property type="entry name" value="DUF6456"/>
    <property type="match status" value="1"/>
</dbReference>
<dbReference type="Proteomes" id="UP000444174">
    <property type="component" value="Unassembled WGS sequence"/>
</dbReference>
<proteinExistence type="predicted"/>
<gene>
    <name evidence="2" type="ORF">GFB49_11540</name>
</gene>
<reference evidence="2 3" key="1">
    <citation type="submission" date="2019-10" db="EMBL/GenBank/DDBJ databases">
        <title>Epibacterium sp. nov., isolated from seawater.</title>
        <authorList>
            <person name="Zhang X."/>
            <person name="Li N."/>
        </authorList>
    </citation>
    <scope>NUCLEOTIDE SEQUENCE [LARGE SCALE GENOMIC DNA]</scope>
    <source>
        <strain evidence="2 3">SM1979</strain>
    </source>
</reference>
<evidence type="ECO:0000313" key="2">
    <source>
        <dbReference type="EMBL" id="MQQ09089.1"/>
    </source>
</evidence>
<name>A0A843YIW0_9RHOB</name>
<keyword evidence="3" id="KW-1185">Reference proteome</keyword>
<dbReference type="EMBL" id="WIBF01000006">
    <property type="protein sequence ID" value="MQQ09089.1"/>
    <property type="molecule type" value="Genomic_DNA"/>
</dbReference>
<protein>
    <recommendedName>
        <fullName evidence="1">DUF6456 domain-containing protein</fullName>
    </recommendedName>
</protein>
<dbReference type="AlphaFoldDB" id="A0A843YIW0"/>